<dbReference type="SUPFAM" id="SSF69593">
    <property type="entry name" value="Glycerol-3-phosphate (1)-acyltransferase"/>
    <property type="match status" value="1"/>
</dbReference>
<keyword evidence="4" id="KW-0443">Lipid metabolism</keyword>
<feature type="transmembrane region" description="Helical" evidence="6">
    <location>
        <begin position="12"/>
        <end position="35"/>
    </location>
</feature>
<evidence type="ECO:0000256" key="2">
    <source>
        <dbReference type="ARBA" id="ARBA00022516"/>
    </source>
</evidence>
<evidence type="ECO:0000256" key="6">
    <source>
        <dbReference type="SAM" id="Phobius"/>
    </source>
</evidence>
<name>A0ABD3MSH4_9STRA</name>
<dbReference type="Proteomes" id="UP001530400">
    <property type="component" value="Unassembled WGS sequence"/>
</dbReference>
<feature type="transmembrane region" description="Helical" evidence="6">
    <location>
        <begin position="55"/>
        <end position="76"/>
    </location>
</feature>
<dbReference type="EMBL" id="JALLPJ020001396">
    <property type="protein sequence ID" value="KAL3765806.1"/>
    <property type="molecule type" value="Genomic_DNA"/>
</dbReference>
<dbReference type="InterPro" id="IPR002123">
    <property type="entry name" value="Plipid/glycerol_acylTrfase"/>
</dbReference>
<dbReference type="SMART" id="SM00563">
    <property type="entry name" value="PlsC"/>
    <property type="match status" value="1"/>
</dbReference>
<keyword evidence="6" id="KW-0472">Membrane</keyword>
<evidence type="ECO:0000313" key="8">
    <source>
        <dbReference type="EMBL" id="KAL3765806.1"/>
    </source>
</evidence>
<evidence type="ECO:0000256" key="4">
    <source>
        <dbReference type="ARBA" id="ARBA00023098"/>
    </source>
</evidence>
<evidence type="ECO:0000256" key="1">
    <source>
        <dbReference type="ARBA" id="ARBA00005189"/>
    </source>
</evidence>
<organism evidence="8 9">
    <name type="scientific">Cyclotella atomus</name>
    <dbReference type="NCBI Taxonomy" id="382360"/>
    <lineage>
        <taxon>Eukaryota</taxon>
        <taxon>Sar</taxon>
        <taxon>Stramenopiles</taxon>
        <taxon>Ochrophyta</taxon>
        <taxon>Bacillariophyta</taxon>
        <taxon>Coscinodiscophyceae</taxon>
        <taxon>Thalassiosirophycidae</taxon>
        <taxon>Stephanodiscales</taxon>
        <taxon>Stephanodiscaceae</taxon>
        <taxon>Cyclotella</taxon>
    </lineage>
</organism>
<reference evidence="8 9" key="1">
    <citation type="submission" date="2024-10" db="EMBL/GenBank/DDBJ databases">
        <title>Updated reference genomes for cyclostephanoid diatoms.</title>
        <authorList>
            <person name="Roberts W.R."/>
            <person name="Alverson A.J."/>
        </authorList>
    </citation>
    <scope>NUCLEOTIDE SEQUENCE [LARGE SCALE GENOMIC DNA]</scope>
    <source>
        <strain evidence="8 9">AJA010-31</strain>
    </source>
</reference>
<keyword evidence="6" id="KW-1133">Transmembrane helix</keyword>
<feature type="domain" description="Phospholipid/glycerol acyltransferase" evidence="7">
    <location>
        <begin position="131"/>
        <end position="245"/>
    </location>
</feature>
<keyword evidence="5" id="KW-0012">Acyltransferase</keyword>
<dbReference type="GO" id="GO:0016746">
    <property type="term" value="F:acyltransferase activity"/>
    <property type="evidence" value="ECO:0007669"/>
    <property type="project" value="UniProtKB-KW"/>
</dbReference>
<protein>
    <recommendedName>
        <fullName evidence="7">Phospholipid/glycerol acyltransferase domain-containing protein</fullName>
    </recommendedName>
</protein>
<evidence type="ECO:0000259" key="7">
    <source>
        <dbReference type="SMART" id="SM00563"/>
    </source>
</evidence>
<evidence type="ECO:0000256" key="3">
    <source>
        <dbReference type="ARBA" id="ARBA00022679"/>
    </source>
</evidence>
<dbReference type="PANTHER" id="PTHR10434">
    <property type="entry name" value="1-ACYL-SN-GLYCEROL-3-PHOSPHATE ACYLTRANSFERASE"/>
    <property type="match status" value="1"/>
</dbReference>
<comment type="caution">
    <text evidence="8">The sequence shown here is derived from an EMBL/GenBank/DDBJ whole genome shotgun (WGS) entry which is preliminary data.</text>
</comment>
<keyword evidence="2" id="KW-0444">Lipid biosynthesis</keyword>
<proteinExistence type="predicted"/>
<dbReference type="PANTHER" id="PTHR10434:SF64">
    <property type="entry name" value="1-ACYL-SN-GLYCEROL-3-PHOSPHATE ACYLTRANSFERASE-RELATED"/>
    <property type="match status" value="1"/>
</dbReference>
<sequence>MIISDHLPMAFSALETILLVYTSSIFIISIPSVFQEKRIWNPSPLLPSLSLMGHLRVYLFNVVWMSVTLIGGLMLLPKYFVGKIFGLDCQYEAYLVERFTAELCFYLFVGWGPEIRGLENLPPNDGSAPAPVYVANHASQIDLAAVYFLDRRFKWISKDSVRYLPGVGLIMSLSQHVFIQRTGKNKKSVMNLYEQSKNAIQSGLPMFFFPQGTRRMGVRLPFKDGAYKVALESESLLVPISIEIPHNVWNNWYPFCLLWGGKCEKVVLTVHKPVEVKKDMDREEIKKTTYDAIFSVLPLVGEEIQDVKKEK</sequence>
<gene>
    <name evidence="8" type="ORF">ACHAWO_011753</name>
</gene>
<dbReference type="CDD" id="cd07989">
    <property type="entry name" value="LPLAT_AGPAT-like"/>
    <property type="match status" value="1"/>
</dbReference>
<dbReference type="Pfam" id="PF01553">
    <property type="entry name" value="Acyltransferase"/>
    <property type="match status" value="1"/>
</dbReference>
<keyword evidence="9" id="KW-1185">Reference proteome</keyword>
<keyword evidence="6" id="KW-0812">Transmembrane</keyword>
<dbReference type="AlphaFoldDB" id="A0ABD3MSH4"/>
<evidence type="ECO:0000256" key="5">
    <source>
        <dbReference type="ARBA" id="ARBA00023315"/>
    </source>
</evidence>
<comment type="pathway">
    <text evidence="1">Lipid metabolism.</text>
</comment>
<accession>A0ABD3MSH4</accession>
<evidence type="ECO:0000313" key="9">
    <source>
        <dbReference type="Proteomes" id="UP001530400"/>
    </source>
</evidence>
<keyword evidence="3" id="KW-0808">Transferase</keyword>
<dbReference type="GO" id="GO:0006629">
    <property type="term" value="P:lipid metabolic process"/>
    <property type="evidence" value="ECO:0007669"/>
    <property type="project" value="UniProtKB-KW"/>
</dbReference>